<dbReference type="PROSITE" id="PS00455">
    <property type="entry name" value="AMP_BINDING"/>
    <property type="match status" value="3"/>
</dbReference>
<evidence type="ECO:0008006" key="9">
    <source>
        <dbReference type="Google" id="ProtNLM"/>
    </source>
</evidence>
<dbReference type="InterPro" id="IPR020806">
    <property type="entry name" value="PKS_PP-bd"/>
</dbReference>
<dbReference type="InterPro" id="IPR001242">
    <property type="entry name" value="Condensation_dom"/>
</dbReference>
<dbReference type="SUPFAM" id="SSF56801">
    <property type="entry name" value="Acetyl-CoA synthetase-like"/>
    <property type="match status" value="4"/>
</dbReference>
<dbReference type="InterPro" id="IPR036736">
    <property type="entry name" value="ACP-like_sf"/>
</dbReference>
<evidence type="ECO:0000256" key="2">
    <source>
        <dbReference type="ARBA" id="ARBA00022553"/>
    </source>
</evidence>
<evidence type="ECO:0000313" key="7">
    <source>
        <dbReference type="EMBL" id="RKP35738.1"/>
    </source>
</evidence>
<dbReference type="GO" id="GO:0044550">
    <property type="term" value="P:secondary metabolite biosynthetic process"/>
    <property type="evidence" value="ECO:0007669"/>
    <property type="project" value="TreeGrafter"/>
</dbReference>
<dbReference type="Gene3D" id="3.30.300.30">
    <property type="match status" value="3"/>
</dbReference>
<dbReference type="InterPro" id="IPR045851">
    <property type="entry name" value="AMP-bd_C_sf"/>
</dbReference>
<dbReference type="EMBL" id="ML002800">
    <property type="protein sequence ID" value="RKP35738.1"/>
    <property type="molecule type" value="Genomic_DNA"/>
</dbReference>
<dbReference type="Proteomes" id="UP000268162">
    <property type="component" value="Unassembled WGS sequence"/>
</dbReference>
<dbReference type="GO" id="GO:0005737">
    <property type="term" value="C:cytoplasm"/>
    <property type="evidence" value="ECO:0007669"/>
    <property type="project" value="TreeGrafter"/>
</dbReference>
<dbReference type="NCBIfam" id="NF003417">
    <property type="entry name" value="PRK04813.1"/>
    <property type="match status" value="4"/>
</dbReference>
<dbReference type="Gene3D" id="3.30.559.30">
    <property type="entry name" value="Nonribosomal peptide synthetase, condensation domain"/>
    <property type="match status" value="5"/>
</dbReference>
<evidence type="ECO:0000259" key="5">
    <source>
        <dbReference type="PROSITE" id="PS50055"/>
    </source>
</evidence>
<evidence type="ECO:0000256" key="3">
    <source>
        <dbReference type="ARBA" id="ARBA00022598"/>
    </source>
</evidence>
<proteinExistence type="predicted"/>
<dbReference type="SUPFAM" id="SSF52777">
    <property type="entry name" value="CoA-dependent acyltransferases"/>
    <property type="match status" value="9"/>
</dbReference>
<keyword evidence="3" id="KW-0436">Ligase</keyword>
<feature type="domain" description="Tyrosine-protein phosphatase" evidence="5">
    <location>
        <begin position="1296"/>
        <end position="1596"/>
    </location>
</feature>
<dbReference type="Gene3D" id="1.10.1200.10">
    <property type="entry name" value="ACP-like"/>
    <property type="match status" value="2"/>
</dbReference>
<dbReference type="Pfam" id="PF00668">
    <property type="entry name" value="Condensation"/>
    <property type="match status" value="5"/>
</dbReference>
<dbReference type="Gene3D" id="3.30.559.10">
    <property type="entry name" value="Chloramphenicol acetyltransferase-like domain"/>
    <property type="match status" value="5"/>
</dbReference>
<dbReference type="PANTHER" id="PTHR45527:SF1">
    <property type="entry name" value="FATTY ACID SYNTHASE"/>
    <property type="match status" value="1"/>
</dbReference>
<feature type="region of interest" description="Disordered" evidence="4">
    <location>
        <begin position="148"/>
        <end position="168"/>
    </location>
</feature>
<sequence length="4750" mass="526187">MFDLPPAVPIVTPSLTAVSTDYQSAIALPLSKPRISLAGYSSWVSILAFPGTLGAEHHSFVQTHRMATAIILSRYYRRPAVAFAHWRGQPSSPAVNGQVPEPFQLVLARVDPDSPISPAMLQNNAPIHIPESSGYVIEVILHTAINGSREMNPRSESGNSHSQSKEVEADPHIADLLAKSTAHLAIGCTNNQAEFTQITITYARAQYRDSAVAEFANQFVTVCAAVTQALKSDRPILIRDIAWVCNQERLRLLDFSHVNRPVQEVGQPIHHLFSDCARRYPDHLALIHGPDEWTYAQLDYASSELARVLVDRYGALPEVRIALLIPKSIAYNMVILAVFKSGAAYVPLDPDYPSDRIRFVLEDSGATLLITAEAVLGSVPDQLQIPTLTVDPYAQRPVTQVPLDFQSFPSSPSDLAYIIYTSGTTGRPKGVLVEHRGVANMATDPRLNDAYGPDRRTLQTGSIAFDGVLSITFRSLCSGSTLVISTDNLLEDLQNVNTGFLVTSFLSRLSPLDFPEMDVIVFGGESLLPEQQERWSPHCLLANHYGPTEGTVYSNMALIGPDDDITIGRPIRNVFNLVVDDDLQLVPVGVPGELLIGGVGVARGYQNLPELTAKKFIPNPFGEGRVYRTGDYVRWLPNGMIEFIGRIDNQIKLRGYRIEIDEIENVASQFSGLQQCVAVVVQDTLVLYASPISLDITGLLDYLRERLSKQMVPELVVPMADFKTTVMGKLDRQSLPAVGHLILKNSLSSITRSCIEAPHSEVEEDLRRVWGQVLQLDPDRISTTDHFFRIGGDSISAILLVSRGQQMGYQLTVPLIYQYPELRLLAQHIKIGTNNQANINSAYQEQILGEVALTPIQRWFSVTGLRNPHHFNQSFTLTVNPKATLSLAAISDAFVALANHHDILRARFQPDEGDQQWVQTIPTAAAVPADFLLLEETVSSEDYANFILRVQSSLNLTTGPVLAAVLIHNSECKSQSRLFITIHHILVDLIAWRILIEDLNTLFRGASLPPKTLPFQAWATQLGDYAATLSADIWPTQVDTDKPIADIVDLLPPPEWDTVGTQAARLSTSSEFDSDATQSLFELAPKLRVTPRDLLLATFTHAFATTIGLDQVTYCMESHGREPWSSDQDITRTVGWFTALYPLVLRVQLEQSLLDLLHHTKEAIQQIPMKGLPYALLKYTPGVAAEERAKLGAKTPAHLDVQFNYFGRFNGSNSDLMDDLLSIEWSDYFGLHDFAPHDRVIYDINPMPTVAGNCLRLIIEYNPLVYHRGVIDEFMAKWRHNLMQLANSINQPHSIDVEPLLTRFDFDHLRLSDTEFQEVISEVRRRQIPLDQVEDLLPCIALQGGLLTGLTSDATAYLVQAAFKIHGPLNADRLLKAWQAVSQQHTALRTIFIESSSKQSQGYIQAVLRSCSTAWTISEQPLKSLEEFLAHNRRRGFTLQEHMVRNFVFPTANSQVHQVIVTFHHSLCDGWSLPLLLQAWTEAYHHPNQPIPNPSASFTSVVHHVGQLHSDLTKPFWVEFLRDAPTTPAPLILLGSAGSPGWAEYLTSIDIPRADLMRCSQAHNVTVATLLRAAYALVLGRLLNQDDVVFGVTLSGRNLGLLGIDQTIGPCTNTLPFRVRLGHTSISSWLRTLHQDQVDMIPFEHSRLTDISRRTSLGRSGSLFQTLLGMENFPNFVTDLSHDFTLSDLRVHEFTEYPLAVNFIDAPCKIKVKVFYNTSNFSESAISLLIGMIQSVLRQISSVDTNTTVDQLALAVLPPNLQSVSELAANNTGDTLQPSSLVQIWDATIRDHSRHPAYVSKEYILSYGQVDQLADALAFRSSQILKQNRPSIVALVDSVEHLLVCLVSTVKLGAHLTLLASPCTLDQLTVCIELTASGAVWLPATKVEEIRPFLNGVVELVTISNVAEEHTNGAYVSHRFKPPTDVQDPSLSFISQKNSGDPVLYTASGSCIQSTLASTQHFVSDTTSIIFDYSVFLDTPQAAWLALLSLSSHGTIHALDLPLDKYNRLTSCRVTAADSLSNDLDESNRLVLCDLAQTRWSDRISLVKPTDSCLIFIESIFHGHQRVTEEQLASQSFPNVAKPSINYSLGVLDCHGHPCPPGIIGRLTFSPPLSSDFPIPERYPILGYRDCTNLVHVLGPVTQRVTVKDQQVHLGVLSQALVNAGALSPRCLILPDERIVALVANITEAELTRLEQSAAPPGTSPTLAPHAIISTHAFPHVTGLAEHLLPYFAQAYLATLPFRQSESMFETEWWLTVVVNELSASSTHSGDCSTAPLLRTSLAATLAQLELLQHRIQTKFGVNMPLGDLVKHAELRTLAPIIFEQVRQGPAKQSGDLYVKETNITSLPTSLLPCRVQPVSDRQRQIYSLSRLGDYTKQFYHQCVITFQAPLRLEVVQQAIEFLSFTFESLRTQFIPVQGVVACYVFSRVQVRVTETKLMTFQELSTDELFSEEVRLNLDQGILSQVDLYNFSTPNEEGVTSAVCLRVHDIVADSHLFSRMVNYLIMGLYGGSLDNADPFMAKVNSSQTFYKETATNYWKTLLYEPPTELILPLGHTRPLLSNFRSATVHSELDPKLVESLTNLESTEHISLQRRQSMSQPTPSVDFYSSLVNHLGLIRISGLARARVSIYPESHDKFGHNNSRVIFPGNSQSLFTYDLELVIRETVSTYLCGLRFNPEILESPTAERLICNFLHYVQACLYPERPWTNALIVSPNESRILLQEFALGGLTAEQMAVELPASVPRLFNHVVALYPNQTATEVCGQALTYLDLMGRIHLVATGLRRAQIQPEDKIGLIVTNHPDTVVGMLAIWFVGAIYVPIDCKLPAKRQKYVIETTNCSLVLNTTNMLSRLPNILALSDLLEDSANSGNWAEIYNNHPDDLAYIVFTSGTTGQPKGVMVTHGSLNYLISNPVFKDFREAKQRLMMGSSPGFDAFILISLITLCNGSTLVFYDDNLAETLRQVNQAWLVPSVINRLNPSDYPNLKKLCIMAEPLSRKLVDKWSAVPHIYNGYGPTETTIASHFTRISSTGPITIGRPIPYYECYILDSQLQLVPIGAVGEICIGGVGVCRGYINRPDLNPIKFIDNHFTGRGKLYRTGDLGRWLTNGHVECLGRMDSQVKLRGFRIELDEIRSVLMRQPRVQDCIVFVHDQFLVTYVFPESAANNDELHIALADSLPNYMIPSYFMGLPTVPLTVNGKCDTKFLQSHFIKHLATQRKQAPLSNLALDPSSQAVEALTQALIDVLGLTFDQINLQLSFVKLGGDSISAIQLSSKCRQLGFTLPTSAILRSRTLGSLVSDMEAANSTVDQTNLLRAIQYHTPFPITSTQQWFFDHPWGNLNHFNQSFALELTGPLSALQIESALLRLINYHAILRCQFTKDGPNSPNQWAQCILPPFAGLPIPVVEVIASLSDCPSQFTSLQSSLDISKGHHLAAGLITLSERNINSSTDLASHSTAPSQTAPRQLLFLTIHHLVVDSVSWSILLEDLTRLLDGHSPVPQHLSFATWATELAEWAKQVDPVPGHQLPPMPSSSSLPLISPDNLVFNTWGNLQRLSITLDKNHSDVLMAVDAFLIQPLELMLAGLFRALYSLTQASTITVVNKSHGRHSWDSSLDPSRTIGWFTALVPCLARASPDTTTVDFIKLAKQALRSSHGTEGLHHGLQKMVNCPGLTTSAGRPYAPIDVVLNYLEHTVDHATQAQQGRGPWSVCPELISNLAVCDSDELCTQLLEIIGLPTPNGLVFTANYCPQVIATGVIESLLANFHDSLISMIELFDKTPGPSLWTPADFPDLNATLPELAKLESELSSVGLSPLDVEDLYPMLPMQQGMWTATAKDPSGYMIQLAFTVTGVSDLDQLETATRALVADHAILRTTFLTTWSSPHCDGVQIITRAPRFDWHVLQQWSDVGADSEDAFLVANQIRGFTLDEPLLRVYVKQLSSNSFRYLLTIHHALIDGWSMGLIIKQLRVHLQNGNPSQAAATPLLRNYVSYCLQSYTPEAESFWRNYLQGVEQPTELELPQPVDKPELRHMSVIHFTLFSDYGRVLRIAKHLGCTPYTLVKAAWAILLSRYTGQTDVIFGNTATGRALPLAGIDSLVGCLINTVPFRVRFDSNMLVSELISSINTTSQQMVLFEHHHVAKINEWVDGEVRPSDMFNTLVVYENYPDIGLGDLNHTVTFTDTKSAGSTDYPFTVIAQVEHAEITACLSWDSSQIGQNYVESLAQHFCTLFNGLVCALTDSEKHTLVQDLSMLSADETALVTEQFACPTLAIDFEACVPDLFTRSVQIRPNTIAVEYEDTKWTYTYLYSQSRSLAQRLLDRGIPRETPIGLLIDRVPSTIAAFMGLQLSGAVLVPLDPTFPIERIQYIIEDCGINLVLTNMADQFKLDAICLALTQVEIQPIDSWLTPLQLPQDRLPVLPHIRSSDLSYIVYTSGTTGRPKGVQIEHRLMGNFVQQLESTVGITTGLRLMQNMAMTFDGALLEIFTGLCKGATLVLRTDLLDTLPKVNGLFATPTVLASLDPAQYPRLKTVISGGEALPREVAERWAHHSRVFNMYGPTEVLASHTFEYSLGDSMTIGFPVPNTKGYILDCFLRPVPIGVRGEIYVGGAQVTRGYVNLPELNKARLITNPFTGEGNIYRTGDSARWLPNGTVEYFSRHDDQVKIRGHRIEPQEIETVLLSHPDVQSAAVVIISRSVYAFVCPGSVSIGSVKSHISRILPAYMNPKALFSIDDLPRNTNDFSSDPGCGGPQPDFGYSL</sequence>
<dbReference type="NCBIfam" id="TIGR01733">
    <property type="entry name" value="AA-adenyl-dom"/>
    <property type="match status" value="3"/>
</dbReference>
<dbReference type="InterPro" id="IPR023213">
    <property type="entry name" value="CAT-like_dom_sf"/>
</dbReference>
<dbReference type="InterPro" id="IPR000242">
    <property type="entry name" value="PTP_cat"/>
</dbReference>
<keyword evidence="8" id="KW-1185">Reference proteome</keyword>
<dbReference type="Pfam" id="PF00501">
    <property type="entry name" value="AMP-binding"/>
    <property type="match status" value="3"/>
</dbReference>
<reference evidence="8" key="1">
    <citation type="journal article" date="2018" name="Nat. Microbiol.">
        <title>Leveraging single-cell genomics to expand the fungal tree of life.</title>
        <authorList>
            <person name="Ahrendt S.R."/>
            <person name="Quandt C.A."/>
            <person name="Ciobanu D."/>
            <person name="Clum A."/>
            <person name="Salamov A."/>
            <person name="Andreopoulos B."/>
            <person name="Cheng J.F."/>
            <person name="Woyke T."/>
            <person name="Pelin A."/>
            <person name="Henrissat B."/>
            <person name="Reynolds N.K."/>
            <person name="Benny G.L."/>
            <person name="Smith M.E."/>
            <person name="James T.Y."/>
            <person name="Grigoriev I.V."/>
        </authorList>
    </citation>
    <scope>NUCLEOTIDE SEQUENCE [LARGE SCALE GENOMIC DNA]</scope>
    <source>
        <strain evidence="8">RSA 468</strain>
    </source>
</reference>
<dbReference type="GO" id="GO:0004725">
    <property type="term" value="F:protein tyrosine phosphatase activity"/>
    <property type="evidence" value="ECO:0007669"/>
    <property type="project" value="InterPro"/>
</dbReference>
<dbReference type="GO" id="GO:0031177">
    <property type="term" value="F:phosphopantetheine binding"/>
    <property type="evidence" value="ECO:0007669"/>
    <property type="project" value="InterPro"/>
</dbReference>
<dbReference type="STRING" id="215637.A0A4P9ZRE6"/>
<keyword evidence="2" id="KW-0597">Phosphoprotein</keyword>
<dbReference type="SMART" id="SM01294">
    <property type="entry name" value="PKS_PP_betabranch"/>
    <property type="match status" value="1"/>
</dbReference>
<evidence type="ECO:0000313" key="8">
    <source>
        <dbReference type="Proteomes" id="UP000268162"/>
    </source>
</evidence>
<dbReference type="GO" id="GO:0016874">
    <property type="term" value="F:ligase activity"/>
    <property type="evidence" value="ECO:0007669"/>
    <property type="project" value="UniProtKB-KW"/>
</dbReference>
<dbReference type="InterPro" id="IPR009081">
    <property type="entry name" value="PP-bd_ACP"/>
</dbReference>
<dbReference type="Gene3D" id="3.40.50.12780">
    <property type="entry name" value="N-terminal domain of ligase-like"/>
    <property type="match status" value="3"/>
</dbReference>
<feature type="domain" description="Carrier" evidence="6">
    <location>
        <begin position="757"/>
        <end position="833"/>
    </location>
</feature>
<accession>A0A4P9ZRE6</accession>
<dbReference type="PROSITE" id="PS50055">
    <property type="entry name" value="TYR_PHOSPHATASE_PTP"/>
    <property type="match status" value="1"/>
</dbReference>
<dbReference type="CDD" id="cd19545">
    <property type="entry name" value="FUM14_C_NRPS-like"/>
    <property type="match status" value="1"/>
</dbReference>
<dbReference type="InterPro" id="IPR025110">
    <property type="entry name" value="AMP-bd_C"/>
</dbReference>
<dbReference type="InterPro" id="IPR000873">
    <property type="entry name" value="AMP-dep_synth/lig_dom"/>
</dbReference>
<gene>
    <name evidence="7" type="ORF">BJ085DRAFT_38103</name>
</gene>
<protein>
    <recommendedName>
        <fullName evidence="9">Carrier domain-containing protein</fullName>
    </recommendedName>
</protein>
<dbReference type="CDD" id="cd05930">
    <property type="entry name" value="A_NRPS"/>
    <property type="match status" value="3"/>
</dbReference>
<name>A0A4P9ZRE6_9FUNG</name>
<keyword evidence="1" id="KW-0596">Phosphopantetheine</keyword>
<evidence type="ECO:0000256" key="1">
    <source>
        <dbReference type="ARBA" id="ARBA00022450"/>
    </source>
</evidence>
<dbReference type="GO" id="GO:0043041">
    <property type="term" value="P:amino acid activation for nonribosomal peptide biosynthetic process"/>
    <property type="evidence" value="ECO:0007669"/>
    <property type="project" value="TreeGrafter"/>
</dbReference>
<dbReference type="InterPro" id="IPR042099">
    <property type="entry name" value="ANL_N_sf"/>
</dbReference>
<dbReference type="SUPFAM" id="SSF47336">
    <property type="entry name" value="ACP-like"/>
    <property type="match status" value="2"/>
</dbReference>
<dbReference type="SMART" id="SM00823">
    <property type="entry name" value="PKS_PP"/>
    <property type="match status" value="2"/>
</dbReference>
<dbReference type="PANTHER" id="PTHR45527">
    <property type="entry name" value="NONRIBOSOMAL PEPTIDE SYNTHETASE"/>
    <property type="match status" value="1"/>
</dbReference>
<evidence type="ECO:0000256" key="4">
    <source>
        <dbReference type="SAM" id="MobiDB-lite"/>
    </source>
</evidence>
<dbReference type="Pfam" id="PF13193">
    <property type="entry name" value="AMP-binding_C"/>
    <property type="match status" value="1"/>
</dbReference>
<dbReference type="PROSITE" id="PS50075">
    <property type="entry name" value="CARRIER"/>
    <property type="match status" value="2"/>
</dbReference>
<dbReference type="Pfam" id="PF00550">
    <property type="entry name" value="PP-binding"/>
    <property type="match status" value="2"/>
</dbReference>
<evidence type="ECO:0000259" key="6">
    <source>
        <dbReference type="PROSITE" id="PS50075"/>
    </source>
</evidence>
<dbReference type="FunFam" id="3.40.50.980:FF:000001">
    <property type="entry name" value="Non-ribosomal peptide synthetase"/>
    <property type="match status" value="1"/>
</dbReference>
<dbReference type="InterPro" id="IPR010071">
    <property type="entry name" value="AA_adenyl_dom"/>
</dbReference>
<organism evidence="7 8">
    <name type="scientific">Dimargaris cristalligena</name>
    <dbReference type="NCBI Taxonomy" id="215637"/>
    <lineage>
        <taxon>Eukaryota</taxon>
        <taxon>Fungi</taxon>
        <taxon>Fungi incertae sedis</taxon>
        <taxon>Zoopagomycota</taxon>
        <taxon>Kickxellomycotina</taxon>
        <taxon>Dimargaritomycetes</taxon>
        <taxon>Dimargaritales</taxon>
        <taxon>Dimargaritaceae</taxon>
        <taxon>Dimargaris</taxon>
    </lineage>
</organism>
<feature type="domain" description="Carrier" evidence="6">
    <location>
        <begin position="3226"/>
        <end position="3302"/>
    </location>
</feature>
<dbReference type="InterPro" id="IPR020845">
    <property type="entry name" value="AMP-binding_CS"/>
</dbReference>